<dbReference type="InterPro" id="IPR050767">
    <property type="entry name" value="Sel1_AlgK"/>
</dbReference>
<protein>
    <submittedName>
        <fullName evidence="2">Sel1 repeat family protein</fullName>
    </submittedName>
</protein>
<dbReference type="InterPro" id="IPR011990">
    <property type="entry name" value="TPR-like_helical_dom_sf"/>
</dbReference>
<dbReference type="Proteomes" id="UP000596932">
    <property type="component" value="Unassembled WGS sequence"/>
</dbReference>
<name>A0A931CZB5_9PSED</name>
<dbReference type="Gene3D" id="1.25.40.10">
    <property type="entry name" value="Tetratricopeptide repeat domain"/>
    <property type="match status" value="2"/>
</dbReference>
<dbReference type="PANTHER" id="PTHR11102:SF160">
    <property type="entry name" value="ERAD-ASSOCIATED E3 UBIQUITIN-PROTEIN LIGASE COMPONENT HRD3"/>
    <property type="match status" value="1"/>
</dbReference>
<evidence type="ECO:0000256" key="1">
    <source>
        <dbReference type="SAM" id="SignalP"/>
    </source>
</evidence>
<dbReference type="EMBL" id="JACFYX010000005">
    <property type="protein sequence ID" value="MBG0834946.1"/>
    <property type="molecule type" value="Genomic_DNA"/>
</dbReference>
<reference evidence="2" key="1">
    <citation type="submission" date="2020-07" db="EMBL/GenBank/DDBJ databases">
        <title>Pseudomonas chaetoceroseae sp. nov., a new member of the Pseudomonas oleovorans group isolated from a culture of Chaetoceros calcitrans.</title>
        <authorList>
            <person name="Girard L."/>
            <person name="Lood C."/>
            <person name="De Mot R."/>
            <person name="Baudart J."/>
        </authorList>
    </citation>
    <scope>NUCLEOTIDE SEQUENCE</scope>
    <source>
        <strain evidence="2">536</strain>
    </source>
</reference>
<sequence>MSRLFLALSLSLCLTHAAYAADLEALFNEQRYSEFLPKAESAAAKGDTLALFLLGKAYHLGQGVDESEALARSYYEKARAGGSARASHNLGSMLMSEKRPNDAIPLFEEALQRGLLMPTLINLGRAYSPSDLDYQILQHAGVVRAEQSGDYFALAYEQESDIAWLTEASRNYLQAYLALRNNYFSTSTEDDRTRLRAKALEWLDKGKARDNEQSWTNYGVMLLEEGDFNGARQALQQGADRKVAAAHYHLARMAASGLGLPAVDRQAEAYHYEQAALLGLKAAVRPAIDHLVELLRTETDLATLEDGVSRLALLQGPEGDGYRTRSLTSRLEWGRFLQRQREQAKALPEKPLYLQACGLDLNQLYGSTYNLGINTSWRLQVHRSLERPEHLSIEGRVDKNGCATFSEPLPKPIRASLNDGAVLALAFPNFTLPLAIKETDESLQLDMQAIELPIPQ</sequence>
<gene>
    <name evidence="2" type="ORF">H3221_07425</name>
</gene>
<proteinExistence type="predicted"/>
<dbReference type="InterPro" id="IPR006597">
    <property type="entry name" value="Sel1-like"/>
</dbReference>
<dbReference type="SMART" id="SM00671">
    <property type="entry name" value="SEL1"/>
    <property type="match status" value="2"/>
</dbReference>
<evidence type="ECO:0000313" key="2">
    <source>
        <dbReference type="EMBL" id="MBG0834946.1"/>
    </source>
</evidence>
<dbReference type="PANTHER" id="PTHR11102">
    <property type="entry name" value="SEL-1-LIKE PROTEIN"/>
    <property type="match status" value="1"/>
</dbReference>
<dbReference type="AlphaFoldDB" id="A0A931CZB5"/>
<feature type="signal peptide" evidence="1">
    <location>
        <begin position="1"/>
        <end position="20"/>
    </location>
</feature>
<evidence type="ECO:0000313" key="3">
    <source>
        <dbReference type="Proteomes" id="UP000596932"/>
    </source>
</evidence>
<feature type="chain" id="PRO_5037404029" evidence="1">
    <location>
        <begin position="21"/>
        <end position="456"/>
    </location>
</feature>
<dbReference type="SUPFAM" id="SSF81901">
    <property type="entry name" value="HCP-like"/>
    <property type="match status" value="1"/>
</dbReference>
<keyword evidence="3" id="KW-1185">Reference proteome</keyword>
<accession>A0A931CZB5</accession>
<keyword evidence="1" id="KW-0732">Signal</keyword>
<comment type="caution">
    <text evidence="2">The sequence shown here is derived from an EMBL/GenBank/DDBJ whole genome shotgun (WGS) entry which is preliminary data.</text>
</comment>
<organism evidence="2 3">
    <name type="scientific">Pseudomonas chaetocerotis</name>
    <dbReference type="NCBI Taxonomy" id="2758695"/>
    <lineage>
        <taxon>Bacteria</taxon>
        <taxon>Pseudomonadati</taxon>
        <taxon>Pseudomonadota</taxon>
        <taxon>Gammaproteobacteria</taxon>
        <taxon>Pseudomonadales</taxon>
        <taxon>Pseudomonadaceae</taxon>
        <taxon>Pseudomonas</taxon>
    </lineage>
</organism>